<sequence length="298" mass="31200">MLSSSSPSLPSSPARASGVPQHQNSSAVSGLLHRASDIFHVNGAAAAESPSPARRVNRNKSTVFDFGGADAPEAASPRGAAAAAAARRDRPASDIFGAYVPSPHSASRRSSPPDAPQIQPRRADADALADRLARADLADADASPDRVPAAARHKLSHQRSSVFDDSAAAAPIRGSRRHFPTGQSSSDIFQAEVPSTISPGARRRHFSPQASPTPFEPSWSPKREYTKSTSFDNVFGGAMEQASAPQPAVSPRLSPRSRTSAAPPPMDRTGGLSSTDLHRGARGKGRPLQPGTGSQIWF</sequence>
<feature type="compositionally biased region" description="Polar residues" evidence="1">
    <location>
        <begin position="181"/>
        <end position="198"/>
    </location>
</feature>
<feature type="compositionally biased region" description="Low complexity" evidence="1">
    <location>
        <begin position="250"/>
        <end position="261"/>
    </location>
</feature>
<proteinExistence type="predicted"/>
<feature type="compositionally biased region" description="Low complexity" evidence="1">
    <location>
        <begin position="1"/>
        <end position="13"/>
    </location>
</feature>
<protein>
    <submittedName>
        <fullName evidence="2">Uncharacterized protein</fullName>
    </submittedName>
</protein>
<name>A0ABR4NAY2_9FUNG</name>
<comment type="caution">
    <text evidence="2">The sequence shown here is derived from an EMBL/GenBank/DDBJ whole genome shotgun (WGS) entry which is preliminary data.</text>
</comment>
<feature type="compositionally biased region" description="Low complexity" evidence="1">
    <location>
        <begin position="69"/>
        <end position="85"/>
    </location>
</feature>
<keyword evidence="3" id="KW-1185">Reference proteome</keyword>
<evidence type="ECO:0000313" key="2">
    <source>
        <dbReference type="EMBL" id="KAL2916609.1"/>
    </source>
</evidence>
<feature type="region of interest" description="Disordered" evidence="1">
    <location>
        <begin position="43"/>
        <end position="298"/>
    </location>
</feature>
<organism evidence="2 3">
    <name type="scientific">Polyrhizophydium stewartii</name>
    <dbReference type="NCBI Taxonomy" id="2732419"/>
    <lineage>
        <taxon>Eukaryota</taxon>
        <taxon>Fungi</taxon>
        <taxon>Fungi incertae sedis</taxon>
        <taxon>Chytridiomycota</taxon>
        <taxon>Chytridiomycota incertae sedis</taxon>
        <taxon>Chytridiomycetes</taxon>
        <taxon>Rhizophydiales</taxon>
        <taxon>Rhizophydiales incertae sedis</taxon>
        <taxon>Polyrhizophydium</taxon>
    </lineage>
</organism>
<feature type="compositionally biased region" description="Low complexity" evidence="1">
    <location>
        <begin position="44"/>
        <end position="54"/>
    </location>
</feature>
<feature type="compositionally biased region" description="Low complexity" evidence="1">
    <location>
        <begin position="101"/>
        <end position="112"/>
    </location>
</feature>
<accession>A0ABR4NAY2</accession>
<dbReference type="Proteomes" id="UP001527925">
    <property type="component" value="Unassembled WGS sequence"/>
</dbReference>
<feature type="compositionally biased region" description="Basic and acidic residues" evidence="1">
    <location>
        <begin position="121"/>
        <end position="137"/>
    </location>
</feature>
<evidence type="ECO:0000256" key="1">
    <source>
        <dbReference type="SAM" id="MobiDB-lite"/>
    </source>
</evidence>
<reference evidence="2 3" key="1">
    <citation type="submission" date="2023-09" db="EMBL/GenBank/DDBJ databases">
        <title>Pangenome analysis of Batrachochytrium dendrobatidis and related Chytrids.</title>
        <authorList>
            <person name="Yacoub M.N."/>
            <person name="Stajich J.E."/>
            <person name="James T.Y."/>
        </authorList>
    </citation>
    <scope>NUCLEOTIDE SEQUENCE [LARGE SCALE GENOMIC DNA]</scope>
    <source>
        <strain evidence="2 3">JEL0888</strain>
    </source>
</reference>
<feature type="region of interest" description="Disordered" evidence="1">
    <location>
        <begin position="1"/>
        <end position="31"/>
    </location>
</feature>
<evidence type="ECO:0000313" key="3">
    <source>
        <dbReference type="Proteomes" id="UP001527925"/>
    </source>
</evidence>
<gene>
    <name evidence="2" type="ORF">HK105_203721</name>
</gene>
<dbReference type="EMBL" id="JADGIZ020000015">
    <property type="protein sequence ID" value="KAL2916609.1"/>
    <property type="molecule type" value="Genomic_DNA"/>
</dbReference>